<evidence type="ECO:0000256" key="7">
    <source>
        <dbReference type="SAM" id="Phobius"/>
    </source>
</evidence>
<evidence type="ECO:0000256" key="4">
    <source>
        <dbReference type="ARBA" id="ARBA00022692"/>
    </source>
</evidence>
<dbReference type="PANTHER" id="PTHR43840">
    <property type="entry name" value="MITOCHONDRIAL METAL TRANSPORTER 1-RELATED"/>
    <property type="match status" value="1"/>
</dbReference>
<evidence type="ECO:0000256" key="2">
    <source>
        <dbReference type="ARBA" id="ARBA00008114"/>
    </source>
</evidence>
<keyword evidence="6 7" id="KW-0472">Membrane</keyword>
<dbReference type="HOGENOM" id="CLU_013430_3_3_0"/>
<keyword evidence="5 7" id="KW-1133">Transmembrane helix</keyword>
<dbReference type="SUPFAM" id="SSF160240">
    <property type="entry name" value="Cation efflux protein cytoplasmic domain-like"/>
    <property type="match status" value="1"/>
</dbReference>
<keyword evidence="4 7" id="KW-0812">Transmembrane</keyword>
<evidence type="ECO:0000259" key="8">
    <source>
        <dbReference type="Pfam" id="PF01545"/>
    </source>
</evidence>
<dbReference type="Gene3D" id="3.30.70.1350">
    <property type="entry name" value="Cation efflux protein, cytoplasmic domain"/>
    <property type="match status" value="1"/>
</dbReference>
<evidence type="ECO:0000256" key="5">
    <source>
        <dbReference type="ARBA" id="ARBA00022989"/>
    </source>
</evidence>
<dbReference type="Gene3D" id="1.20.1510.10">
    <property type="entry name" value="Cation efflux protein transmembrane domain"/>
    <property type="match status" value="1"/>
</dbReference>
<accession>A0A081BU88</accession>
<comment type="subcellular location">
    <subcellularLocation>
        <location evidence="1">Membrane</location>
        <topology evidence="1">Multi-pass membrane protein</topology>
    </subcellularLocation>
</comment>
<feature type="domain" description="Cation efflux protein transmembrane" evidence="8">
    <location>
        <begin position="17"/>
        <end position="205"/>
    </location>
</feature>
<organism evidence="10">
    <name type="scientific">Vecturithrix granuli</name>
    <dbReference type="NCBI Taxonomy" id="1499967"/>
    <lineage>
        <taxon>Bacteria</taxon>
        <taxon>Candidatus Moduliflexota</taxon>
        <taxon>Candidatus Vecturitrichia</taxon>
        <taxon>Candidatus Vecturitrichales</taxon>
        <taxon>Candidatus Vecturitrichaceae</taxon>
        <taxon>Candidatus Vecturithrix</taxon>
    </lineage>
</organism>
<keyword evidence="3" id="KW-0813">Transport</keyword>
<feature type="transmembrane region" description="Helical" evidence="7">
    <location>
        <begin position="117"/>
        <end position="134"/>
    </location>
</feature>
<dbReference type="AlphaFoldDB" id="A0A081BU88"/>
<dbReference type="EMBL" id="DF820464">
    <property type="protein sequence ID" value="GAK55893.1"/>
    <property type="molecule type" value="Genomic_DNA"/>
</dbReference>
<dbReference type="PANTHER" id="PTHR43840:SF15">
    <property type="entry name" value="MITOCHONDRIAL METAL TRANSPORTER 1-RELATED"/>
    <property type="match status" value="1"/>
</dbReference>
<dbReference type="Proteomes" id="UP000030661">
    <property type="component" value="Unassembled WGS sequence"/>
</dbReference>
<dbReference type="Pfam" id="PF16916">
    <property type="entry name" value="ZT_dimer"/>
    <property type="match status" value="1"/>
</dbReference>
<dbReference type="STRING" id="1499967.U27_02854"/>
<feature type="transmembrane region" description="Helical" evidence="7">
    <location>
        <begin position="186"/>
        <end position="203"/>
    </location>
</feature>
<dbReference type="InterPro" id="IPR036837">
    <property type="entry name" value="Cation_efflux_CTD_sf"/>
</dbReference>
<protein>
    <submittedName>
        <fullName evidence="10">Cation diffusion facilitator family transporter</fullName>
    </submittedName>
</protein>
<dbReference type="InterPro" id="IPR027470">
    <property type="entry name" value="Cation_efflux_CTD"/>
</dbReference>
<dbReference type="InterPro" id="IPR050291">
    <property type="entry name" value="CDF_Transporter"/>
</dbReference>
<dbReference type="InterPro" id="IPR058533">
    <property type="entry name" value="Cation_efflux_TM"/>
</dbReference>
<evidence type="ECO:0000313" key="11">
    <source>
        <dbReference type="Proteomes" id="UP000030661"/>
    </source>
</evidence>
<dbReference type="InterPro" id="IPR027469">
    <property type="entry name" value="Cation_efflux_TMD_sf"/>
</dbReference>
<evidence type="ECO:0000256" key="1">
    <source>
        <dbReference type="ARBA" id="ARBA00004141"/>
    </source>
</evidence>
<dbReference type="NCBIfam" id="TIGR01297">
    <property type="entry name" value="CDF"/>
    <property type="match status" value="1"/>
</dbReference>
<feature type="transmembrane region" description="Helical" evidence="7">
    <location>
        <begin position="161"/>
        <end position="180"/>
    </location>
</feature>
<feature type="domain" description="Cation efflux protein cytoplasmic" evidence="9">
    <location>
        <begin position="216"/>
        <end position="293"/>
    </location>
</feature>
<feature type="transmembrane region" description="Helical" evidence="7">
    <location>
        <begin position="12"/>
        <end position="33"/>
    </location>
</feature>
<evidence type="ECO:0000259" key="9">
    <source>
        <dbReference type="Pfam" id="PF16916"/>
    </source>
</evidence>
<evidence type="ECO:0000256" key="3">
    <source>
        <dbReference type="ARBA" id="ARBA00022448"/>
    </source>
</evidence>
<dbReference type="FunFam" id="1.20.1510.10:FF:000006">
    <property type="entry name" value="Divalent cation efflux transporter"/>
    <property type="match status" value="1"/>
</dbReference>
<comment type="similarity">
    <text evidence="2">Belongs to the cation diffusion facilitator (CDF) transporter (TC 2.A.4) family.</text>
</comment>
<evidence type="ECO:0000256" key="6">
    <source>
        <dbReference type="ARBA" id="ARBA00023136"/>
    </source>
</evidence>
<feature type="transmembrane region" description="Helical" evidence="7">
    <location>
        <begin position="83"/>
        <end position="105"/>
    </location>
</feature>
<dbReference type="GO" id="GO:0016020">
    <property type="term" value="C:membrane"/>
    <property type="evidence" value="ECO:0007669"/>
    <property type="project" value="UniProtKB-SubCell"/>
</dbReference>
<dbReference type="GO" id="GO:0008324">
    <property type="term" value="F:monoatomic cation transmembrane transporter activity"/>
    <property type="evidence" value="ECO:0007669"/>
    <property type="project" value="InterPro"/>
</dbReference>
<dbReference type="Pfam" id="PF01545">
    <property type="entry name" value="Cation_efflux"/>
    <property type="match status" value="1"/>
</dbReference>
<name>A0A081BU88_VECG1</name>
<reference evidence="10" key="1">
    <citation type="journal article" date="2015" name="PeerJ">
        <title>First genomic representation of candidate bacterial phylum KSB3 points to enhanced environmental sensing as a trigger of wastewater bulking.</title>
        <authorList>
            <person name="Sekiguchi Y."/>
            <person name="Ohashi A."/>
            <person name="Parks D.H."/>
            <person name="Yamauchi T."/>
            <person name="Tyson G.W."/>
            <person name="Hugenholtz P."/>
        </authorList>
    </citation>
    <scope>NUCLEOTIDE SEQUENCE [LARGE SCALE GENOMIC DNA]</scope>
</reference>
<gene>
    <name evidence="10" type="ORF">U27_02854</name>
</gene>
<dbReference type="SUPFAM" id="SSF161111">
    <property type="entry name" value="Cation efflux protein transmembrane domain-like"/>
    <property type="match status" value="1"/>
</dbReference>
<sequence length="301" mass="32941">MAHKLDESVREVNRITIIGMLINLSLATFKVFAGWYGHSQAVLADGVHSLSDSATDIVVLVGARFWGKAPDVEHPYGHRKIEAIVTIIIGGALGLVGLGLGYSSIITLNKHHENPPALIAFVSAIISIVVKEWLYHWTIKVGKKVKSSAVIANAWHHRSDAFSSIPVAVAVAASYFLPAWSFLDHVATVAVSLFILQAAWMIVSQPIHDLSERGTDETVVKRIEELSDSVPGVQGVHKIRSRSISSVYFVDFHVQVNPHLDVEEGHNIATSVKNVVLNSDIGMIDVLIHIEPYFEKNNELG</sequence>
<keyword evidence="11" id="KW-1185">Reference proteome</keyword>
<dbReference type="eggNOG" id="COG0053">
    <property type="taxonomic scope" value="Bacteria"/>
</dbReference>
<proteinExistence type="inferred from homology"/>
<evidence type="ECO:0000313" key="10">
    <source>
        <dbReference type="EMBL" id="GAK55893.1"/>
    </source>
</evidence>
<dbReference type="InterPro" id="IPR002524">
    <property type="entry name" value="Cation_efflux"/>
</dbReference>